<dbReference type="InterPro" id="IPR033710">
    <property type="entry name" value="TBP_eukaryotic"/>
</dbReference>
<dbReference type="AlphaFoldDB" id="A0A7R9T7M7"/>
<keyword evidence="4" id="KW-0804">Transcription</keyword>
<dbReference type="OMA" id="NCEYEPE"/>
<dbReference type="FunFam" id="3.30.310.10:FF:000001">
    <property type="entry name" value="TATA-box-binding protein 2"/>
    <property type="match status" value="1"/>
</dbReference>
<protein>
    <submittedName>
        <fullName evidence="6">Uncharacterized protein</fullName>
    </submittedName>
</protein>
<evidence type="ECO:0000256" key="3">
    <source>
        <dbReference type="ARBA" id="ARBA00023125"/>
    </source>
</evidence>
<dbReference type="PROSITE" id="PS00351">
    <property type="entry name" value="TFIID"/>
    <property type="match status" value="1"/>
</dbReference>
<dbReference type="EMBL" id="HBDY01001148">
    <property type="protein sequence ID" value="CAD8227735.1"/>
    <property type="molecule type" value="Transcribed_RNA"/>
</dbReference>
<keyword evidence="3" id="KW-0238">DNA-binding</keyword>
<dbReference type="SUPFAM" id="SSF55945">
    <property type="entry name" value="TATA-box binding protein-like"/>
    <property type="match status" value="2"/>
</dbReference>
<dbReference type="FunFam" id="3.30.310.10:FF:000002">
    <property type="entry name" value="TATA-box-binding protein 2"/>
    <property type="match status" value="1"/>
</dbReference>
<dbReference type="Pfam" id="PF00352">
    <property type="entry name" value="TBP"/>
    <property type="match status" value="2"/>
</dbReference>
<dbReference type="InterPro" id="IPR012295">
    <property type="entry name" value="TBP_dom_sf"/>
</dbReference>
<dbReference type="GO" id="GO:0003677">
    <property type="term" value="F:DNA binding"/>
    <property type="evidence" value="ECO:0007669"/>
    <property type="project" value="UniProtKB-KW"/>
</dbReference>
<sequence>MASELAPGQPAADANAAALATVPAPATAVEEAVDLNVHPSGIVPTLQNIVATVNLDCKLDLKTIAFHARNVEYNPKRFAAAIMRIRAPKTTALIFSSGKMVCTGAKTEALAREAARKYAKVISKLGFPAQFKEFKIQNMVGSCDVKFPIRLEGLAWSHGHFAQYEPELFPGLIYRMVVPKIVLLIFVSGKIVLTGGKKREDIYQAFENIYPVLTEFRKVANPTEENPLAQLTAGTAGGAAAALPAPPNK</sequence>
<dbReference type="PANTHER" id="PTHR10126">
    <property type="entry name" value="TATA-BOX BINDING PROTEIN"/>
    <property type="match status" value="1"/>
</dbReference>
<reference evidence="6" key="1">
    <citation type="submission" date="2021-01" db="EMBL/GenBank/DDBJ databases">
        <authorList>
            <person name="Corre E."/>
            <person name="Pelletier E."/>
            <person name="Niang G."/>
            <person name="Scheremetjew M."/>
            <person name="Finn R."/>
            <person name="Kale V."/>
            <person name="Holt S."/>
            <person name="Cochrane G."/>
            <person name="Meng A."/>
            <person name="Brown T."/>
            <person name="Cohen L."/>
        </authorList>
    </citation>
    <scope>NUCLEOTIDE SEQUENCE</scope>
    <source>
        <strain evidence="6">RCC1614</strain>
    </source>
</reference>
<evidence type="ECO:0000313" key="6">
    <source>
        <dbReference type="EMBL" id="CAD8227735.1"/>
    </source>
</evidence>
<gene>
    <name evidence="6" type="ORF">MPUS1402_LOCUS871</name>
</gene>
<dbReference type="PRINTS" id="PR00686">
    <property type="entry name" value="TIFACTORIID"/>
</dbReference>
<dbReference type="GO" id="GO:0005634">
    <property type="term" value="C:nucleus"/>
    <property type="evidence" value="ECO:0007669"/>
    <property type="project" value="UniProtKB-SubCell"/>
</dbReference>
<organism evidence="6">
    <name type="scientific">Micromonas pusilla</name>
    <name type="common">Picoplanktonic green alga</name>
    <name type="synonym">Chromulina pusilla</name>
    <dbReference type="NCBI Taxonomy" id="38833"/>
    <lineage>
        <taxon>Eukaryota</taxon>
        <taxon>Viridiplantae</taxon>
        <taxon>Chlorophyta</taxon>
        <taxon>Mamiellophyceae</taxon>
        <taxon>Mamiellales</taxon>
        <taxon>Mamiellaceae</taxon>
        <taxon>Micromonas</taxon>
    </lineage>
</organism>
<accession>A0A7R9T7M7</accession>
<evidence type="ECO:0000256" key="2">
    <source>
        <dbReference type="ARBA" id="ARBA00005560"/>
    </source>
</evidence>
<evidence type="ECO:0000256" key="1">
    <source>
        <dbReference type="ARBA" id="ARBA00004123"/>
    </source>
</evidence>
<keyword evidence="5" id="KW-0539">Nucleus</keyword>
<dbReference type="Gene3D" id="3.30.310.10">
    <property type="entry name" value="TATA-Binding Protein"/>
    <property type="match status" value="2"/>
</dbReference>
<dbReference type="GO" id="GO:0006352">
    <property type="term" value="P:DNA-templated transcription initiation"/>
    <property type="evidence" value="ECO:0007669"/>
    <property type="project" value="InterPro"/>
</dbReference>
<dbReference type="HAMAP" id="MF_00408">
    <property type="entry name" value="TATA_bind_prot_arch"/>
    <property type="match status" value="1"/>
</dbReference>
<evidence type="ECO:0000256" key="5">
    <source>
        <dbReference type="ARBA" id="ARBA00023242"/>
    </source>
</evidence>
<comment type="similarity">
    <text evidence="2">Belongs to the TBP family.</text>
</comment>
<evidence type="ECO:0000256" key="4">
    <source>
        <dbReference type="ARBA" id="ARBA00023163"/>
    </source>
</evidence>
<proteinExistence type="inferred from homology"/>
<name>A0A7R9T7M7_MICPS</name>
<dbReference type="InterPro" id="IPR000814">
    <property type="entry name" value="TBP"/>
</dbReference>
<dbReference type="InterPro" id="IPR030491">
    <property type="entry name" value="TBP_CS"/>
</dbReference>
<comment type="subcellular location">
    <subcellularLocation>
        <location evidence="1">Nucleus</location>
    </subcellularLocation>
</comment>
<dbReference type="CDD" id="cd04516">
    <property type="entry name" value="TBP_eukaryotes"/>
    <property type="match status" value="1"/>
</dbReference>